<dbReference type="EMBL" id="OOIP01000011">
    <property type="protein sequence ID" value="SPO38847.1"/>
    <property type="molecule type" value="Genomic_DNA"/>
</dbReference>
<dbReference type="Proteomes" id="UP000323386">
    <property type="component" value="Unassembled WGS sequence"/>
</dbReference>
<keyword evidence="2" id="KW-1185">Reference proteome</keyword>
<evidence type="ECO:0000313" key="1">
    <source>
        <dbReference type="EMBL" id="SPO38847.1"/>
    </source>
</evidence>
<gene>
    <name evidence="1" type="ORF">PSFLO_04326</name>
</gene>
<dbReference type="AlphaFoldDB" id="A0A5C3F5A3"/>
<evidence type="ECO:0000313" key="2">
    <source>
        <dbReference type="Proteomes" id="UP000323386"/>
    </source>
</evidence>
<protein>
    <submittedName>
        <fullName evidence="1">Uncharacterized protein</fullName>
    </submittedName>
</protein>
<reference evidence="1 2" key="1">
    <citation type="submission" date="2018-03" db="EMBL/GenBank/DDBJ databases">
        <authorList>
            <person name="Guldener U."/>
        </authorList>
    </citation>
    <scope>NUCLEOTIDE SEQUENCE [LARGE SCALE GENOMIC DNA]</scope>
    <source>
        <strain evidence="1 2">DAOM196992</strain>
    </source>
</reference>
<name>A0A5C3F5A3_9BASI</name>
<sequence>MIEHFASEVPALYEEVKAVCWQDPTCRLSQLPIELLKRIFDTYEHMLRREENNMRDGFFYGVCSCCIPEDDERGYIDVVIKRNAETGLKYPKAKRVKWSTLE</sequence>
<accession>A0A5C3F5A3</accession>
<proteinExistence type="predicted"/>
<organism evidence="1 2">
    <name type="scientific">Pseudozyma flocculosa</name>
    <dbReference type="NCBI Taxonomy" id="84751"/>
    <lineage>
        <taxon>Eukaryota</taxon>
        <taxon>Fungi</taxon>
        <taxon>Dikarya</taxon>
        <taxon>Basidiomycota</taxon>
        <taxon>Ustilaginomycotina</taxon>
        <taxon>Ustilaginomycetes</taxon>
        <taxon>Ustilaginales</taxon>
        <taxon>Ustilaginaceae</taxon>
        <taxon>Pseudozyma</taxon>
    </lineage>
</organism>